<evidence type="ECO:0000256" key="2">
    <source>
        <dbReference type="ARBA" id="ARBA00022475"/>
    </source>
</evidence>
<keyword evidence="4 6" id="KW-1133">Transmembrane helix</keyword>
<evidence type="ECO:0000256" key="6">
    <source>
        <dbReference type="SAM" id="Phobius"/>
    </source>
</evidence>
<dbReference type="InterPro" id="IPR005538">
    <property type="entry name" value="LrgA/CidA"/>
</dbReference>
<dbReference type="Pfam" id="PF03788">
    <property type="entry name" value="LrgA"/>
    <property type="match status" value="1"/>
</dbReference>
<feature type="transmembrane region" description="Helical" evidence="6">
    <location>
        <begin position="7"/>
        <end position="24"/>
    </location>
</feature>
<dbReference type="OrthoDB" id="3176438at2"/>
<feature type="transmembrane region" description="Helical" evidence="6">
    <location>
        <begin position="84"/>
        <end position="110"/>
    </location>
</feature>
<gene>
    <name evidence="7" type="ORF">CTDIVETGP_1086</name>
</gene>
<name>W6N4C4_CLOTY</name>
<feature type="transmembrane region" description="Helical" evidence="6">
    <location>
        <begin position="59"/>
        <end position="78"/>
    </location>
</feature>
<dbReference type="AlphaFoldDB" id="W6N4C4"/>
<feature type="transmembrane region" description="Helical" evidence="6">
    <location>
        <begin position="30"/>
        <end position="47"/>
    </location>
</feature>
<evidence type="ECO:0000313" key="8">
    <source>
        <dbReference type="Proteomes" id="UP000019482"/>
    </source>
</evidence>
<keyword evidence="5 6" id="KW-0472">Membrane</keyword>
<dbReference type="RefSeq" id="WP_017750930.1">
    <property type="nucleotide sequence ID" value="NZ_CBXI010000016.1"/>
</dbReference>
<evidence type="ECO:0000256" key="1">
    <source>
        <dbReference type="ARBA" id="ARBA00004651"/>
    </source>
</evidence>
<evidence type="ECO:0000256" key="5">
    <source>
        <dbReference type="ARBA" id="ARBA00023136"/>
    </source>
</evidence>
<accession>W6N4C4</accession>
<protein>
    <submittedName>
        <fullName evidence="7">Membrane protein</fullName>
    </submittedName>
</protein>
<evidence type="ECO:0000256" key="4">
    <source>
        <dbReference type="ARBA" id="ARBA00022989"/>
    </source>
</evidence>
<comment type="subcellular location">
    <subcellularLocation>
        <location evidence="1">Cell membrane</location>
        <topology evidence="1">Multi-pass membrane protein</topology>
    </subcellularLocation>
</comment>
<keyword evidence="8" id="KW-1185">Reference proteome</keyword>
<dbReference type="PANTHER" id="PTHR33931:SF2">
    <property type="entry name" value="HOLIN-LIKE PROTEIN CIDA"/>
    <property type="match status" value="1"/>
</dbReference>
<dbReference type="PANTHER" id="PTHR33931">
    <property type="entry name" value="HOLIN-LIKE PROTEIN CIDA-RELATED"/>
    <property type="match status" value="1"/>
</dbReference>
<evidence type="ECO:0000256" key="3">
    <source>
        <dbReference type="ARBA" id="ARBA00022692"/>
    </source>
</evidence>
<reference evidence="7 8" key="1">
    <citation type="journal article" date="2015" name="Genome Announc.">
        <title>Draft Genome Sequence of Clostridium tyrobutyricum Strain DIVETGP, Isolated from Cow's Milk for Grana Padano Production.</title>
        <authorList>
            <person name="Soggiu A."/>
            <person name="Piras C."/>
            <person name="Gaiarsa S."/>
            <person name="Sassera D."/>
            <person name="Roncada P."/>
            <person name="Bendixen E."/>
            <person name="Brasca M."/>
            <person name="Bonizzi L."/>
        </authorList>
    </citation>
    <scope>NUCLEOTIDE SEQUENCE [LARGE SCALE GENOMIC DNA]</scope>
    <source>
        <strain evidence="7 8">DIVETGP</strain>
    </source>
</reference>
<proteinExistence type="predicted"/>
<sequence>MKLLRELCIILIISFIGNVINKVLKLSIPGNVIGIFILLAILCLGVIKVEDIEHVSSFLLKNLAFFFVPAAVQLMTCFKTISKVVFPILAVLVISSIIVIVVTALTVRIIKKRQDIKTSKSIQKGPREENETINNNSTV</sequence>
<dbReference type="GO" id="GO:0005886">
    <property type="term" value="C:plasma membrane"/>
    <property type="evidence" value="ECO:0007669"/>
    <property type="project" value="UniProtKB-SubCell"/>
</dbReference>
<keyword evidence="3 6" id="KW-0812">Transmembrane</keyword>
<evidence type="ECO:0000313" key="7">
    <source>
        <dbReference type="EMBL" id="CDL91016.1"/>
    </source>
</evidence>
<dbReference type="Proteomes" id="UP000019482">
    <property type="component" value="Unassembled WGS sequence"/>
</dbReference>
<keyword evidence="2" id="KW-1003">Cell membrane</keyword>
<dbReference type="EMBL" id="CBXI010000016">
    <property type="protein sequence ID" value="CDL91016.1"/>
    <property type="molecule type" value="Genomic_DNA"/>
</dbReference>
<comment type="caution">
    <text evidence="7">The sequence shown here is derived from an EMBL/GenBank/DDBJ whole genome shotgun (WGS) entry which is preliminary data.</text>
</comment>
<organism evidence="7 8">
    <name type="scientific">Clostridium tyrobutyricum DIVETGP</name>
    <dbReference type="NCBI Taxonomy" id="1408889"/>
    <lineage>
        <taxon>Bacteria</taxon>
        <taxon>Bacillati</taxon>
        <taxon>Bacillota</taxon>
        <taxon>Clostridia</taxon>
        <taxon>Eubacteriales</taxon>
        <taxon>Clostridiaceae</taxon>
        <taxon>Clostridium</taxon>
    </lineage>
</organism>